<evidence type="ECO:0000259" key="2">
    <source>
        <dbReference type="Pfam" id="PF17996"/>
    </source>
</evidence>
<name>A0A6M5Y9F9_9BACT</name>
<dbReference type="AlphaFoldDB" id="A0A6M5Y9F9"/>
<dbReference type="Gene3D" id="2.60.120.260">
    <property type="entry name" value="Galactose-binding domain-like"/>
    <property type="match status" value="1"/>
</dbReference>
<dbReference type="SUPFAM" id="SSF52266">
    <property type="entry name" value="SGNH hydrolase"/>
    <property type="match status" value="1"/>
</dbReference>
<dbReference type="KEGG" id="stae:HNV11_10920"/>
<dbReference type="PANTHER" id="PTHR37834:SF2">
    <property type="entry name" value="ESTERASE, SGNH HYDROLASE-TYPE"/>
    <property type="match status" value="1"/>
</dbReference>
<gene>
    <name evidence="3" type="ORF">HNV11_10920</name>
</gene>
<dbReference type="Pfam" id="PF17996">
    <property type="entry name" value="CE2_N"/>
    <property type="match status" value="1"/>
</dbReference>
<keyword evidence="4" id="KW-1185">Reference proteome</keyword>
<dbReference type="RefSeq" id="WP_171739696.1">
    <property type="nucleotide sequence ID" value="NZ_CP053435.1"/>
</dbReference>
<evidence type="ECO:0000313" key="3">
    <source>
        <dbReference type="EMBL" id="QJW89853.1"/>
    </source>
</evidence>
<evidence type="ECO:0000313" key="4">
    <source>
        <dbReference type="Proteomes" id="UP000502756"/>
    </source>
</evidence>
<reference evidence="3 4" key="1">
    <citation type="submission" date="2020-05" db="EMBL/GenBank/DDBJ databases">
        <title>Genome sequencing of Spirosoma sp. TS118.</title>
        <authorList>
            <person name="Lee J.-H."/>
            <person name="Jeong S."/>
            <person name="Zhao L."/>
            <person name="Jung J.-H."/>
            <person name="Kim M.-K."/>
            <person name="Lim S."/>
        </authorList>
    </citation>
    <scope>NUCLEOTIDE SEQUENCE [LARGE SCALE GENOMIC DNA]</scope>
    <source>
        <strain evidence="3 4">TS118</strain>
    </source>
</reference>
<dbReference type="InterPro" id="IPR052762">
    <property type="entry name" value="PCW_deacetylase/CE"/>
</dbReference>
<dbReference type="EMBL" id="CP053435">
    <property type="protein sequence ID" value="QJW89853.1"/>
    <property type="molecule type" value="Genomic_DNA"/>
</dbReference>
<accession>A0A6M5Y9F9</accession>
<keyword evidence="3" id="KW-0378">Hydrolase</keyword>
<dbReference type="InterPro" id="IPR040794">
    <property type="entry name" value="CE2_N"/>
</dbReference>
<dbReference type="Proteomes" id="UP000502756">
    <property type="component" value="Chromosome"/>
</dbReference>
<feature type="domain" description="SGNH hydrolase-type esterase" evidence="1">
    <location>
        <begin position="157"/>
        <end position="303"/>
    </location>
</feature>
<dbReference type="PANTHER" id="PTHR37834">
    <property type="entry name" value="GDSL-LIKE LIPASE/ACYLHYDROLASE DOMAIN PROTEIN (AFU_ORTHOLOGUE AFUA_2G00620)"/>
    <property type="match status" value="1"/>
</dbReference>
<dbReference type="CDD" id="cd01831">
    <property type="entry name" value="Endoglucanase_E_like"/>
    <property type="match status" value="1"/>
</dbReference>
<feature type="domain" description="Carbohydrate esterase 2 N-terminal" evidence="2">
    <location>
        <begin position="40"/>
        <end position="148"/>
    </location>
</feature>
<dbReference type="InterPro" id="IPR037461">
    <property type="entry name" value="CtCE2-like_dom"/>
</dbReference>
<dbReference type="InterPro" id="IPR036514">
    <property type="entry name" value="SGNH_hydro_sf"/>
</dbReference>
<dbReference type="Pfam" id="PF13472">
    <property type="entry name" value="Lipase_GDSL_2"/>
    <property type="match status" value="1"/>
</dbReference>
<organism evidence="3 4">
    <name type="scientific">Spirosoma taeanense</name>
    <dbReference type="NCBI Taxonomy" id="2735870"/>
    <lineage>
        <taxon>Bacteria</taxon>
        <taxon>Pseudomonadati</taxon>
        <taxon>Bacteroidota</taxon>
        <taxon>Cytophagia</taxon>
        <taxon>Cytophagales</taxon>
        <taxon>Cytophagaceae</taxon>
        <taxon>Spirosoma</taxon>
    </lineage>
</organism>
<evidence type="ECO:0000259" key="1">
    <source>
        <dbReference type="Pfam" id="PF13472"/>
    </source>
</evidence>
<dbReference type="GO" id="GO:0052689">
    <property type="term" value="F:carboxylic ester hydrolase activity"/>
    <property type="evidence" value="ECO:0007669"/>
    <property type="project" value="InterPro"/>
</dbReference>
<sequence length="359" mass="39586">MVRNILILVFLFMSVVGFAQPKAVQPSVRFIPADDPAIQYTGRIDFSNPKRPRFWAAGVYIRATFTGRSFDLLINDEVLGGNNHNYLEIVVDNDAPIRLQTKGKADTIRVVRDLPDKEHTITICKNTESGIGYLELVGFRCKGVVASPPKPTRKMEFIGNSITCGTGSDLSVVPCDKGLWYDQHNAYVSYGPTVARALNAQWHLSSVSGIGMIHSCCNMTITMPDVFDKVNMRANAIPWDFSRYVPDVVTICLGQNDGIQDSTAFCRAYVKFIGTIRSHYPNAQIVCLTSPMADAKLTAALKNYLTGIVSYANKQGDPNIHSFFFARSYNSGCGGHPDLAEHALMAGELSAFLKRTLGW</sequence>
<protein>
    <submittedName>
        <fullName evidence="3">SGNH/GDSL hydrolase family protein</fullName>
    </submittedName>
</protein>
<dbReference type="Gene3D" id="3.40.50.1110">
    <property type="entry name" value="SGNH hydrolase"/>
    <property type="match status" value="1"/>
</dbReference>
<dbReference type="InterPro" id="IPR013830">
    <property type="entry name" value="SGNH_hydro"/>
</dbReference>
<proteinExistence type="predicted"/>